<dbReference type="PANTHER" id="PTHR43182:SF1">
    <property type="entry name" value="COBALT-PRECORRIN-7 C(5)-METHYLTRANSFERASE"/>
    <property type="match status" value="1"/>
</dbReference>
<keyword evidence="5" id="KW-0949">S-adenosyl-L-methionine</keyword>
<dbReference type="InterPro" id="IPR014008">
    <property type="entry name" value="Cbl_synth_MTase_CbiT"/>
</dbReference>
<dbReference type="SUPFAM" id="SSF53790">
    <property type="entry name" value="Tetrapyrrole methylase"/>
    <property type="match status" value="1"/>
</dbReference>
<dbReference type="Gene3D" id="3.30.950.10">
    <property type="entry name" value="Methyltransferase, Cobalt-precorrin-4 Transmethylase, Domain 2"/>
    <property type="match status" value="1"/>
</dbReference>
<dbReference type="InterPro" id="IPR029063">
    <property type="entry name" value="SAM-dependent_MTases_sf"/>
</dbReference>
<dbReference type="InterPro" id="IPR003723">
    <property type="entry name" value="Precorrin-6x_reduct"/>
</dbReference>
<dbReference type="CDD" id="cd02440">
    <property type="entry name" value="AdoMet_MTases"/>
    <property type="match status" value="1"/>
</dbReference>
<evidence type="ECO:0000256" key="2">
    <source>
        <dbReference type="ARBA" id="ARBA00022573"/>
    </source>
</evidence>
<accession>A0A9D2D530</accession>
<evidence type="ECO:0000259" key="6">
    <source>
        <dbReference type="Pfam" id="PF00590"/>
    </source>
</evidence>
<dbReference type="NCBIfam" id="TIGR02469">
    <property type="entry name" value="CbiT"/>
    <property type="match status" value="1"/>
</dbReference>
<evidence type="ECO:0000259" key="7">
    <source>
        <dbReference type="Pfam" id="PF13847"/>
    </source>
</evidence>
<sequence>MYKAFVFAGTAEGRRIAEYLSENKIRAKAYTATGYGRDLLKEGRYLDVSAKRLDERDMEEELKLLEPGGLVLDATHPYAKEVTENIRQACGRAGVRYLRVVRRQTGMEKGKGEKDLSGKYIPGSILTAEDVGEAAALLDETEGNVLITTGSKELAGFTRVKDWRERLYARVLSLPKVAAECADLGFQGKHLICMQGPFSAELNSAMIRQLDIRWLVTKEAGRAGGFPEKCQAAAECGCGLIVIGRPCQEEGPDLAGTLDYLAERFGIPKTPVQQVTLVGIGMGTRDTITVEGLRAVEEADLLIGAKRMLENLAKPGSHTFAAYRPKEIKNYILEHPECKKTAVLLSGDVGFYSGARKLLDVLGEDLRTEVICGVSSMICFCAKLRVPWEDVRPVSLHGRECNLTGMLRKYPRIFAITGSADGAARVCRKLVSYGMEQVKVSVGQRLTYEDEKIWQGTAAELTELETDPLSVMLLENPRAKDHIVTHGIPDGEFIRAKVPMTKEEVRSVSLSKLRLTKNAVVYDIGAGTGSVSVEMARMASEGVVYAIERKEEAAALIEENKRKFACDNLTVIRGLAPECLKDLERPTHAFIGGSAGNMKEILETLLEKNPHIRIVMNAIALETTGEMLRLAKELDLADVDIVTVSAARAKELGNYHLMMGQNPVTIVSATGRNRTVDRL</sequence>
<dbReference type="EMBL" id="DXCH01000335">
    <property type="protein sequence ID" value="HIZ08753.1"/>
    <property type="molecule type" value="Genomic_DNA"/>
</dbReference>
<keyword evidence="2" id="KW-0169">Cobalamin biosynthesis</keyword>
<dbReference type="GO" id="GO:0032259">
    <property type="term" value="P:methylation"/>
    <property type="evidence" value="ECO:0007669"/>
    <property type="project" value="UniProtKB-KW"/>
</dbReference>
<evidence type="ECO:0000256" key="3">
    <source>
        <dbReference type="ARBA" id="ARBA00022603"/>
    </source>
</evidence>
<dbReference type="Gene3D" id="3.40.50.150">
    <property type="entry name" value="Vaccinia Virus protein VP39"/>
    <property type="match status" value="1"/>
</dbReference>
<dbReference type="InterPro" id="IPR025714">
    <property type="entry name" value="Methyltranfer_dom"/>
</dbReference>
<feature type="domain" description="Tetrapyrrole methylase" evidence="6">
    <location>
        <begin position="275"/>
        <end position="461"/>
    </location>
</feature>
<dbReference type="GO" id="GO:0008276">
    <property type="term" value="F:protein methyltransferase activity"/>
    <property type="evidence" value="ECO:0007669"/>
    <property type="project" value="InterPro"/>
</dbReference>
<dbReference type="Proteomes" id="UP000824024">
    <property type="component" value="Unassembled WGS sequence"/>
</dbReference>
<proteinExistence type="predicted"/>
<reference evidence="8" key="2">
    <citation type="submission" date="2021-04" db="EMBL/GenBank/DDBJ databases">
        <authorList>
            <person name="Gilroy R."/>
        </authorList>
    </citation>
    <scope>NUCLEOTIDE SEQUENCE</scope>
    <source>
        <strain evidence="8">CHK192-9172</strain>
    </source>
</reference>
<dbReference type="Gene3D" id="3.40.1010.10">
    <property type="entry name" value="Cobalt-precorrin-4 Transmethylase, Domain 1"/>
    <property type="match status" value="1"/>
</dbReference>
<dbReference type="InterPro" id="IPR012818">
    <property type="entry name" value="CbiE"/>
</dbReference>
<dbReference type="Pfam" id="PF00590">
    <property type="entry name" value="TP_methylase"/>
    <property type="match status" value="1"/>
</dbReference>
<reference evidence="8" key="1">
    <citation type="journal article" date="2021" name="PeerJ">
        <title>Extensive microbial diversity within the chicken gut microbiome revealed by metagenomics and culture.</title>
        <authorList>
            <person name="Gilroy R."/>
            <person name="Ravi A."/>
            <person name="Getino M."/>
            <person name="Pursley I."/>
            <person name="Horton D.L."/>
            <person name="Alikhan N.F."/>
            <person name="Baker D."/>
            <person name="Gharbi K."/>
            <person name="Hall N."/>
            <person name="Watson M."/>
            <person name="Adriaenssens E.M."/>
            <person name="Foster-Nyarko E."/>
            <person name="Jarju S."/>
            <person name="Secka A."/>
            <person name="Antonio M."/>
            <person name="Oren A."/>
            <person name="Chaudhuri R.R."/>
            <person name="La Ragione R."/>
            <person name="Hildebrand F."/>
            <person name="Pallen M.J."/>
        </authorList>
    </citation>
    <scope>NUCLEOTIDE SEQUENCE</scope>
    <source>
        <strain evidence="8">CHK192-9172</strain>
    </source>
</reference>
<dbReference type="PANTHER" id="PTHR43182">
    <property type="entry name" value="COBALT-PRECORRIN-6B C(15)-METHYLTRANSFERASE (DECARBOXYLATING)"/>
    <property type="match status" value="1"/>
</dbReference>
<dbReference type="NCBIfam" id="TIGR00715">
    <property type="entry name" value="precor6x_red"/>
    <property type="match status" value="1"/>
</dbReference>
<dbReference type="NCBIfam" id="TIGR02467">
    <property type="entry name" value="CbiE"/>
    <property type="match status" value="1"/>
</dbReference>
<gene>
    <name evidence="8" type="primary">cobK</name>
    <name evidence="8" type="ORF">IAA08_12555</name>
</gene>
<dbReference type="InterPro" id="IPR014777">
    <property type="entry name" value="4pyrrole_Mease_sub1"/>
</dbReference>
<keyword evidence="3" id="KW-0489">Methyltransferase</keyword>
<evidence type="ECO:0000256" key="4">
    <source>
        <dbReference type="ARBA" id="ARBA00022679"/>
    </source>
</evidence>
<dbReference type="EC" id="1.3.1.54" evidence="8"/>
<dbReference type="CDD" id="cd11644">
    <property type="entry name" value="Precorrin-6Y-MT"/>
    <property type="match status" value="1"/>
</dbReference>
<dbReference type="GO" id="GO:0009236">
    <property type="term" value="P:cobalamin biosynthetic process"/>
    <property type="evidence" value="ECO:0007669"/>
    <property type="project" value="UniProtKB-KW"/>
</dbReference>
<evidence type="ECO:0000256" key="1">
    <source>
        <dbReference type="ARBA" id="ARBA00004953"/>
    </source>
</evidence>
<dbReference type="InterPro" id="IPR014776">
    <property type="entry name" value="4pyrrole_Mease_sub2"/>
</dbReference>
<keyword evidence="4" id="KW-0808">Transferase</keyword>
<dbReference type="AlphaFoldDB" id="A0A9D2D530"/>
<dbReference type="InterPro" id="IPR035996">
    <property type="entry name" value="4pyrrol_Methylase_sf"/>
</dbReference>
<organism evidence="8 9">
    <name type="scientific">Candidatus Eubacterium avistercoris</name>
    <dbReference type="NCBI Taxonomy" id="2838567"/>
    <lineage>
        <taxon>Bacteria</taxon>
        <taxon>Bacillati</taxon>
        <taxon>Bacillota</taxon>
        <taxon>Clostridia</taxon>
        <taxon>Eubacteriales</taxon>
        <taxon>Eubacteriaceae</taxon>
        <taxon>Eubacterium</taxon>
    </lineage>
</organism>
<protein>
    <submittedName>
        <fullName evidence="8">Precorrin-6A reductase</fullName>
        <ecNumber evidence="8">1.3.1.54</ecNumber>
    </submittedName>
</protein>
<comment type="caution">
    <text evidence="8">The sequence shown here is derived from an EMBL/GenBank/DDBJ whole genome shotgun (WGS) entry which is preliminary data.</text>
</comment>
<name>A0A9D2D530_9FIRM</name>
<dbReference type="Pfam" id="PF13847">
    <property type="entry name" value="Methyltransf_31"/>
    <property type="match status" value="1"/>
</dbReference>
<dbReference type="SUPFAM" id="SSF53335">
    <property type="entry name" value="S-adenosyl-L-methionine-dependent methyltransferases"/>
    <property type="match status" value="1"/>
</dbReference>
<evidence type="ECO:0000256" key="5">
    <source>
        <dbReference type="ARBA" id="ARBA00022691"/>
    </source>
</evidence>
<dbReference type="GO" id="GO:0016994">
    <property type="term" value="F:precorrin-6A reductase activity"/>
    <property type="evidence" value="ECO:0007669"/>
    <property type="project" value="UniProtKB-EC"/>
</dbReference>
<dbReference type="Pfam" id="PF02571">
    <property type="entry name" value="CbiJ"/>
    <property type="match status" value="1"/>
</dbReference>
<dbReference type="PROSITE" id="PS51014">
    <property type="entry name" value="COBK_CBIJ"/>
    <property type="match status" value="1"/>
</dbReference>
<evidence type="ECO:0000313" key="9">
    <source>
        <dbReference type="Proteomes" id="UP000824024"/>
    </source>
</evidence>
<evidence type="ECO:0000313" key="8">
    <source>
        <dbReference type="EMBL" id="HIZ08753.1"/>
    </source>
</evidence>
<comment type="pathway">
    <text evidence="1">Cofactor biosynthesis; adenosylcobalamin biosynthesis.</text>
</comment>
<feature type="domain" description="Methyltransferase" evidence="7">
    <location>
        <begin position="516"/>
        <end position="574"/>
    </location>
</feature>
<dbReference type="InterPro" id="IPR000878">
    <property type="entry name" value="4pyrrol_Mease"/>
</dbReference>
<dbReference type="InterPro" id="IPR050714">
    <property type="entry name" value="Cobalamin_biosynth_MTase"/>
</dbReference>
<keyword evidence="8" id="KW-0560">Oxidoreductase</keyword>